<dbReference type="Proteomes" id="UP000824621">
    <property type="component" value="Unassembled WGS sequence"/>
</dbReference>
<dbReference type="RefSeq" id="WP_143712222.1">
    <property type="nucleotide sequence ID" value="NZ_JAGSGB010000002.1"/>
</dbReference>
<evidence type="ECO:0000313" key="2">
    <source>
        <dbReference type="Proteomes" id="UP000824621"/>
    </source>
</evidence>
<evidence type="ECO:0008006" key="3">
    <source>
        <dbReference type="Google" id="ProtNLM"/>
    </source>
</evidence>
<accession>A0ABS7WL33</accession>
<organism evidence="1 2">
    <name type="scientific">Pacificimonas aurantium</name>
    <dbReference type="NCBI Taxonomy" id="1250540"/>
    <lineage>
        <taxon>Bacteria</taxon>
        <taxon>Pseudomonadati</taxon>
        <taxon>Pseudomonadota</taxon>
        <taxon>Alphaproteobacteria</taxon>
        <taxon>Sphingomonadales</taxon>
        <taxon>Sphingosinicellaceae</taxon>
        <taxon>Pacificimonas</taxon>
    </lineage>
</organism>
<keyword evidence="2" id="KW-1185">Reference proteome</keyword>
<sequence>MTSNRNIHSRFSARPVSEAAFSQVIGMRLVHQFGIIAAALLFLMAAAPAPAEAIVDPRDQDAALQARKNGELLGLDDIREQVGRRVGGRFLGCDCDPHSGRYRMKYLRGGKVVMVDVDARTGDILRISE</sequence>
<name>A0ABS7WL33_9SPHN</name>
<evidence type="ECO:0000313" key="1">
    <source>
        <dbReference type="EMBL" id="MBZ6379095.1"/>
    </source>
</evidence>
<protein>
    <recommendedName>
        <fullName evidence="3">PepSY domain-containing protein</fullName>
    </recommendedName>
</protein>
<dbReference type="EMBL" id="JAGSGB010000002">
    <property type="protein sequence ID" value="MBZ6379095.1"/>
    <property type="molecule type" value="Genomic_DNA"/>
</dbReference>
<proteinExistence type="predicted"/>
<reference evidence="1 2" key="1">
    <citation type="submission" date="2021-04" db="EMBL/GenBank/DDBJ databases">
        <authorList>
            <person name="Pira H."/>
            <person name="Risdian C."/>
            <person name="Wink J."/>
        </authorList>
    </citation>
    <scope>NUCLEOTIDE SEQUENCE [LARGE SCALE GENOMIC DNA]</scope>
    <source>
        <strain evidence="1 2">DSM 107782</strain>
    </source>
</reference>
<comment type="caution">
    <text evidence="1">The sequence shown here is derived from an EMBL/GenBank/DDBJ whole genome shotgun (WGS) entry which is preliminary data.</text>
</comment>
<gene>
    <name evidence="1" type="ORF">KCN53_10685</name>
</gene>